<comment type="caution">
    <text evidence="20">The sequence shown here is derived from an EMBL/GenBank/DDBJ whole genome shotgun (WGS) entry which is preliminary data.</text>
</comment>
<dbReference type="RefSeq" id="WP_281447432.1">
    <property type="nucleotide sequence ID" value="NZ_JASBAO010000001.1"/>
</dbReference>
<dbReference type="CDD" id="cd00009">
    <property type="entry name" value="AAA"/>
    <property type="match status" value="1"/>
</dbReference>
<sequence length="465" mass="52766">MVNKTPTILVADDDRSIRTVLKQALIRAKYNVQLTDTATELWEWVCAGKGDVVITDISMPDMNGFEVIPKIKKLNPELPIIVISALSTLSTAVQAEKENVFEYLPKPFDLEKLITTIKHALNIPKDHLAQHSLAEEKLPLVGKSSVMQNIYRMIARLSNLNLSIIISGENGTGKDVVAKALHDYGNKRNEPFLTVNIAALTSEEIEHLLFGTSSLTKDNNGYLHHTSNGTLFLNEIDEMPLPIQTRLFHALEHQNSNNDQFLGLRIICATTKNLIELVQNGKFREDLYYRLNVVPIHLPSLKERIEDIPLLVQYFQKENASTTVFSDTAFDQLKQYHWPGNIRELQNLVTRLSALYPNQTVQDDLVARNIQNLSHTSKKNIKSQEDIPLSVEIKSHIQRYFIENRGLPINKLYAYMIAEVEKPLIELTLAETEGNQIKAATILGINRNTLRKKIKDLNITYKKDS</sequence>
<keyword evidence="6" id="KW-0547">Nucleotide-binding</keyword>
<evidence type="ECO:0000256" key="4">
    <source>
        <dbReference type="ARBA" id="ARBA00022491"/>
    </source>
</evidence>
<keyword evidence="21" id="KW-1185">Reference proteome</keyword>
<evidence type="ECO:0000256" key="13">
    <source>
        <dbReference type="ARBA" id="ARBA00023231"/>
    </source>
</evidence>
<dbReference type="InterPro" id="IPR009057">
    <property type="entry name" value="Homeodomain-like_sf"/>
</dbReference>
<evidence type="ECO:0000256" key="8">
    <source>
        <dbReference type="ARBA" id="ARBA00023012"/>
    </source>
</evidence>
<dbReference type="SUPFAM" id="SSF52540">
    <property type="entry name" value="P-loop containing nucleoside triphosphate hydrolases"/>
    <property type="match status" value="1"/>
</dbReference>
<keyword evidence="11" id="KW-0010">Activator</keyword>
<dbReference type="Gene3D" id="3.40.50.2300">
    <property type="match status" value="1"/>
</dbReference>
<dbReference type="InterPro" id="IPR002197">
    <property type="entry name" value="HTH_Fis"/>
</dbReference>
<evidence type="ECO:0000256" key="2">
    <source>
        <dbReference type="ARBA" id="ARBA00019059"/>
    </source>
</evidence>
<evidence type="ECO:0000256" key="15">
    <source>
        <dbReference type="ARBA" id="ARBA00031910"/>
    </source>
</evidence>
<dbReference type="InterPro" id="IPR002078">
    <property type="entry name" value="Sigma_54_int"/>
</dbReference>
<keyword evidence="5 17" id="KW-0597">Phosphoprotein</keyword>
<feature type="domain" description="Sigma-54 factor interaction" evidence="18">
    <location>
        <begin position="140"/>
        <end position="354"/>
    </location>
</feature>
<accession>A0ABT6Q1C7</accession>
<dbReference type="SMART" id="SM00382">
    <property type="entry name" value="AAA"/>
    <property type="match status" value="1"/>
</dbReference>
<dbReference type="PANTHER" id="PTHR32071:SF95">
    <property type="entry name" value="DNA-BINDING TRANSCRIPTIONAL REGULATOR NTRC"/>
    <property type="match status" value="1"/>
</dbReference>
<comment type="function">
    <text evidence="16">Member of the two-component regulatory system NtrB/NtrC, which controls expression of the nitrogen-regulated (ntr) genes in response to nitrogen limitation. Phosphorylated NtrC binds directly to DNA and stimulates the formation of open promoter-sigma54-RNA polymerase complexes.</text>
</comment>
<dbReference type="PROSITE" id="PS00688">
    <property type="entry name" value="SIGMA54_INTERACT_3"/>
    <property type="match status" value="1"/>
</dbReference>
<dbReference type="Gene3D" id="1.10.8.60">
    <property type="match status" value="1"/>
</dbReference>
<dbReference type="PROSITE" id="PS50045">
    <property type="entry name" value="SIGMA54_INTERACT_4"/>
    <property type="match status" value="1"/>
</dbReference>
<evidence type="ECO:0000313" key="20">
    <source>
        <dbReference type="EMBL" id="MDI2090284.1"/>
    </source>
</evidence>
<evidence type="ECO:0000256" key="1">
    <source>
        <dbReference type="ARBA" id="ARBA00004496"/>
    </source>
</evidence>
<dbReference type="PRINTS" id="PR01590">
    <property type="entry name" value="HTHFIS"/>
</dbReference>
<evidence type="ECO:0000256" key="7">
    <source>
        <dbReference type="ARBA" id="ARBA00022840"/>
    </source>
</evidence>
<keyword evidence="8" id="KW-0902">Two-component regulatory system</keyword>
<dbReference type="EMBL" id="JASBAO010000001">
    <property type="protein sequence ID" value="MDI2090284.1"/>
    <property type="molecule type" value="Genomic_DNA"/>
</dbReference>
<keyword evidence="13" id="KW-0535">Nitrogen fixation</keyword>
<dbReference type="InterPro" id="IPR027417">
    <property type="entry name" value="P-loop_NTPase"/>
</dbReference>
<comment type="subcellular location">
    <subcellularLocation>
        <location evidence="1">Cytoplasm</location>
    </subcellularLocation>
</comment>
<keyword evidence="7" id="KW-0067">ATP-binding</keyword>
<dbReference type="Pfam" id="PF02954">
    <property type="entry name" value="HTH_8"/>
    <property type="match status" value="1"/>
</dbReference>
<keyword evidence="4" id="KW-0678">Repressor</keyword>
<evidence type="ECO:0000256" key="11">
    <source>
        <dbReference type="ARBA" id="ARBA00023159"/>
    </source>
</evidence>
<keyword evidence="10" id="KW-0238">DNA-binding</keyword>
<dbReference type="Pfam" id="PF25601">
    <property type="entry name" value="AAA_lid_14"/>
    <property type="match status" value="1"/>
</dbReference>
<keyword evidence="9" id="KW-0805">Transcription regulation</keyword>
<dbReference type="SUPFAM" id="SSF46689">
    <property type="entry name" value="Homeodomain-like"/>
    <property type="match status" value="1"/>
</dbReference>
<evidence type="ECO:0000256" key="6">
    <source>
        <dbReference type="ARBA" id="ARBA00022741"/>
    </source>
</evidence>
<dbReference type="Gene3D" id="3.40.50.300">
    <property type="entry name" value="P-loop containing nucleotide triphosphate hydrolases"/>
    <property type="match status" value="1"/>
</dbReference>
<name>A0ABT6Q1C7_9PROT</name>
<dbReference type="SMART" id="SM00448">
    <property type="entry name" value="REC"/>
    <property type="match status" value="1"/>
</dbReference>
<dbReference type="InterPro" id="IPR025944">
    <property type="entry name" value="Sigma_54_int_dom_CS"/>
</dbReference>
<evidence type="ECO:0000256" key="3">
    <source>
        <dbReference type="ARBA" id="ARBA00022490"/>
    </source>
</evidence>
<dbReference type="PROSITE" id="PS50110">
    <property type="entry name" value="RESPONSE_REGULATORY"/>
    <property type="match status" value="1"/>
</dbReference>
<evidence type="ECO:0000256" key="17">
    <source>
        <dbReference type="PROSITE-ProRule" id="PRU00169"/>
    </source>
</evidence>
<evidence type="ECO:0000259" key="18">
    <source>
        <dbReference type="PROSITE" id="PS50045"/>
    </source>
</evidence>
<protein>
    <recommendedName>
        <fullName evidence="2">DNA-binding transcriptional regulator NtrC</fullName>
    </recommendedName>
    <alternativeName>
        <fullName evidence="14">Nitrogen regulation protein NR(I)</fullName>
    </alternativeName>
    <alternativeName>
        <fullName evidence="15">Nitrogen regulator I</fullName>
    </alternativeName>
</protein>
<keyword evidence="3" id="KW-0963">Cytoplasm</keyword>
<dbReference type="Gene3D" id="1.10.10.60">
    <property type="entry name" value="Homeodomain-like"/>
    <property type="match status" value="1"/>
</dbReference>
<feature type="modified residue" description="4-aspartylphosphate" evidence="17">
    <location>
        <position position="56"/>
    </location>
</feature>
<dbReference type="Proteomes" id="UP001431634">
    <property type="component" value="Unassembled WGS sequence"/>
</dbReference>
<evidence type="ECO:0000256" key="12">
    <source>
        <dbReference type="ARBA" id="ARBA00023163"/>
    </source>
</evidence>
<gene>
    <name evidence="20" type="ORF">QJV27_02610</name>
</gene>
<dbReference type="InterPro" id="IPR058031">
    <property type="entry name" value="AAA_lid_NorR"/>
</dbReference>
<dbReference type="InterPro" id="IPR001789">
    <property type="entry name" value="Sig_transdc_resp-reg_receiver"/>
</dbReference>
<organism evidence="20 21">
    <name type="scientific">Commensalibacter oyaizuii</name>
    <dbReference type="NCBI Taxonomy" id="3043873"/>
    <lineage>
        <taxon>Bacteria</taxon>
        <taxon>Pseudomonadati</taxon>
        <taxon>Pseudomonadota</taxon>
        <taxon>Alphaproteobacteria</taxon>
        <taxon>Acetobacterales</taxon>
        <taxon>Acetobacteraceae</taxon>
    </lineage>
</organism>
<evidence type="ECO:0000256" key="5">
    <source>
        <dbReference type="ARBA" id="ARBA00022553"/>
    </source>
</evidence>
<reference evidence="20" key="1">
    <citation type="submission" date="2023-05" db="EMBL/GenBank/DDBJ databases">
        <title>Whole genome sequence of Commensalibacter sp.</title>
        <authorList>
            <person name="Charoenyingcharoen P."/>
            <person name="Yukphan P."/>
        </authorList>
    </citation>
    <scope>NUCLEOTIDE SEQUENCE</scope>
    <source>
        <strain evidence="20">TBRC 16381</strain>
    </source>
</reference>
<evidence type="ECO:0000313" key="21">
    <source>
        <dbReference type="Proteomes" id="UP001431634"/>
    </source>
</evidence>
<keyword evidence="12" id="KW-0804">Transcription</keyword>
<dbReference type="SUPFAM" id="SSF52172">
    <property type="entry name" value="CheY-like"/>
    <property type="match status" value="1"/>
</dbReference>
<dbReference type="InterPro" id="IPR003593">
    <property type="entry name" value="AAA+_ATPase"/>
</dbReference>
<evidence type="ECO:0000256" key="9">
    <source>
        <dbReference type="ARBA" id="ARBA00023015"/>
    </source>
</evidence>
<dbReference type="Pfam" id="PF00072">
    <property type="entry name" value="Response_reg"/>
    <property type="match status" value="1"/>
</dbReference>
<dbReference type="InterPro" id="IPR011006">
    <property type="entry name" value="CheY-like_superfamily"/>
</dbReference>
<dbReference type="PANTHER" id="PTHR32071">
    <property type="entry name" value="TRANSCRIPTIONAL REGULATORY PROTEIN"/>
    <property type="match status" value="1"/>
</dbReference>
<evidence type="ECO:0000256" key="10">
    <source>
        <dbReference type="ARBA" id="ARBA00023125"/>
    </source>
</evidence>
<dbReference type="Pfam" id="PF00158">
    <property type="entry name" value="Sigma54_activat"/>
    <property type="match status" value="1"/>
</dbReference>
<feature type="domain" description="Response regulatory" evidence="19">
    <location>
        <begin position="7"/>
        <end position="121"/>
    </location>
</feature>
<evidence type="ECO:0000259" key="19">
    <source>
        <dbReference type="PROSITE" id="PS50110"/>
    </source>
</evidence>
<evidence type="ECO:0000256" key="14">
    <source>
        <dbReference type="ARBA" id="ARBA00029881"/>
    </source>
</evidence>
<proteinExistence type="predicted"/>
<evidence type="ECO:0000256" key="16">
    <source>
        <dbReference type="ARBA" id="ARBA00043886"/>
    </source>
</evidence>